<evidence type="ECO:0000313" key="6">
    <source>
        <dbReference type="EMBL" id="WRP13766.1"/>
    </source>
</evidence>
<organism evidence="6 7">
    <name type="scientific">Geochorda subterranea</name>
    <dbReference type="NCBI Taxonomy" id="3109564"/>
    <lineage>
        <taxon>Bacteria</taxon>
        <taxon>Bacillati</taxon>
        <taxon>Bacillota</taxon>
        <taxon>Limnochordia</taxon>
        <taxon>Limnochordales</taxon>
        <taxon>Geochordaceae</taxon>
        <taxon>Geochorda</taxon>
    </lineage>
</organism>
<dbReference type="InterPro" id="IPR020843">
    <property type="entry name" value="ER"/>
</dbReference>
<accession>A0ABZ1BLS3</accession>
<evidence type="ECO:0000313" key="7">
    <source>
        <dbReference type="Proteomes" id="UP001333102"/>
    </source>
</evidence>
<reference evidence="7" key="1">
    <citation type="submission" date="2023-12" db="EMBL/GenBank/DDBJ databases">
        <title>Novel isolates from deep terrestrial aquifers shed light on the physiology and ecology of the class Limnochordia.</title>
        <authorList>
            <person name="Karnachuk O.V."/>
            <person name="Lukina A.P."/>
            <person name="Avakyan M.R."/>
            <person name="Kadnikov V."/>
            <person name="Begmatov S."/>
            <person name="Beletsky A.V."/>
            <person name="Mardanov A.V."/>
            <person name="Ravin N.V."/>
        </authorList>
    </citation>
    <scope>NUCLEOTIDE SEQUENCE [LARGE SCALE GENOMIC DNA]</scope>
    <source>
        <strain evidence="7">LN</strain>
    </source>
</reference>
<dbReference type="Gene3D" id="3.40.50.720">
    <property type="entry name" value="NAD(P)-binding Rossmann-like Domain"/>
    <property type="match status" value="1"/>
</dbReference>
<dbReference type="Gene3D" id="3.90.180.10">
    <property type="entry name" value="Medium-chain alcohol dehydrogenases, catalytic domain"/>
    <property type="match status" value="1"/>
</dbReference>
<dbReference type="RefSeq" id="WP_324668013.1">
    <property type="nucleotide sequence ID" value="NZ_CP141614.1"/>
</dbReference>
<evidence type="ECO:0000256" key="1">
    <source>
        <dbReference type="ARBA" id="ARBA00022723"/>
    </source>
</evidence>
<keyword evidence="1" id="KW-0479">Metal-binding</keyword>
<keyword evidence="2" id="KW-0862">Zinc</keyword>
<keyword evidence="7" id="KW-1185">Reference proteome</keyword>
<dbReference type="SMART" id="SM00829">
    <property type="entry name" value="PKS_ER"/>
    <property type="match status" value="1"/>
</dbReference>
<dbReference type="PANTHER" id="PTHR43401">
    <property type="entry name" value="L-THREONINE 3-DEHYDROGENASE"/>
    <property type="match status" value="1"/>
</dbReference>
<gene>
    <name evidence="6" type="ORF">VLY81_09990</name>
</gene>
<dbReference type="InterPro" id="IPR013149">
    <property type="entry name" value="ADH-like_C"/>
</dbReference>
<sequence length="365" mass="38813">MKVAPGSVSVTEMEVPAPGEDEVLVRVRACGICGSDAFRLASRSPRWDNLVPGHECTGEVIDAGARFRDLTPGDPVVVIPLIPCHRCSYCAAGDYGLCESYSFIGSRRHGGMAEYLSVPAKNLVRLPEGVDLITATLVEPLSVAFHALRKAGDVSGKSVVVLGSGAIGLLTVYAARVLGACPVIATDKVGKRLRFAKLLGVDQVVDVSAAEASEVVLERTSGRGADVIVDCSGSALAQSRALRMAAKRGRIVLVGTPHEDLVLSPDLVDQVMRKELSLTGAWMSYGTPFPGLEWAQAVEYVARDQERLRSLITHRFSLEEAPQAFDLVLGRKDSFIKVVVEIGHGRGSSEGPTQGRESVNAGPVE</sequence>
<evidence type="ECO:0000256" key="3">
    <source>
        <dbReference type="ARBA" id="ARBA00023002"/>
    </source>
</evidence>
<evidence type="ECO:0000259" key="5">
    <source>
        <dbReference type="SMART" id="SM00829"/>
    </source>
</evidence>
<dbReference type="Proteomes" id="UP001333102">
    <property type="component" value="Chromosome"/>
</dbReference>
<name>A0ABZ1BLS3_9FIRM</name>
<feature type="domain" description="Enoyl reductase (ER)" evidence="5">
    <location>
        <begin position="6"/>
        <end position="340"/>
    </location>
</feature>
<feature type="region of interest" description="Disordered" evidence="4">
    <location>
        <begin position="346"/>
        <end position="365"/>
    </location>
</feature>
<dbReference type="PANTHER" id="PTHR43401:SF2">
    <property type="entry name" value="L-THREONINE 3-DEHYDROGENASE"/>
    <property type="match status" value="1"/>
</dbReference>
<dbReference type="CDD" id="cd08236">
    <property type="entry name" value="sugar_DH"/>
    <property type="match status" value="1"/>
</dbReference>
<dbReference type="InterPro" id="IPR050129">
    <property type="entry name" value="Zn_alcohol_dh"/>
</dbReference>
<dbReference type="Pfam" id="PF00107">
    <property type="entry name" value="ADH_zinc_N"/>
    <property type="match status" value="1"/>
</dbReference>
<evidence type="ECO:0000256" key="4">
    <source>
        <dbReference type="SAM" id="MobiDB-lite"/>
    </source>
</evidence>
<proteinExistence type="predicted"/>
<dbReference type="Pfam" id="PF08240">
    <property type="entry name" value="ADH_N"/>
    <property type="match status" value="1"/>
</dbReference>
<dbReference type="InterPro" id="IPR011032">
    <property type="entry name" value="GroES-like_sf"/>
</dbReference>
<dbReference type="InterPro" id="IPR036291">
    <property type="entry name" value="NAD(P)-bd_dom_sf"/>
</dbReference>
<dbReference type="SUPFAM" id="SSF51735">
    <property type="entry name" value="NAD(P)-binding Rossmann-fold domains"/>
    <property type="match status" value="1"/>
</dbReference>
<dbReference type="EMBL" id="CP141614">
    <property type="protein sequence ID" value="WRP13766.1"/>
    <property type="molecule type" value="Genomic_DNA"/>
</dbReference>
<dbReference type="InterPro" id="IPR013154">
    <property type="entry name" value="ADH-like_N"/>
</dbReference>
<dbReference type="SUPFAM" id="SSF50129">
    <property type="entry name" value="GroES-like"/>
    <property type="match status" value="1"/>
</dbReference>
<evidence type="ECO:0000256" key="2">
    <source>
        <dbReference type="ARBA" id="ARBA00022833"/>
    </source>
</evidence>
<keyword evidence="3" id="KW-0560">Oxidoreductase</keyword>
<protein>
    <submittedName>
        <fullName evidence="6">Galactitol-1-phosphate 5-dehydrogenase</fullName>
    </submittedName>
</protein>